<name>A0ABT6XB98_9BURK</name>
<sequence length="356" mass="35871">LTYTASLVGGGALPAWLTFDAGTRTFSGNPTGAGTTSVRVTATDGGGLNVSDDFDITAVAAPSLSTTLSSAVTNFDVRSSIVLSVGETVTAKNGGTITLTDLGGTGYQGENTTHTQTFSVTDTSRVTIVGTGANTKIIINPGFDLDLGSNYSLAVSTGAFTGGTTGQDTQAFTTVNFSTVAPGAGFANAAQAQSMNTTTGALENSLKWFDATAIGNVFAGQGNGTTLDFSTGDFVAVVKGAILTSGANANTVLQGAGNMLLNNFGANDLLYVDNQDHTNTNPQGSLNANVFAGGLGTTNQPFQLAVEGTDSTNGGAYFIDFAIASGITLPASVVTDQLLQNVISNNWSNTGMVIAG</sequence>
<evidence type="ECO:0000313" key="2">
    <source>
        <dbReference type="EMBL" id="MDI9235278.1"/>
    </source>
</evidence>
<feature type="domain" description="Dystroglycan-type cadherin-like" evidence="1">
    <location>
        <begin position="1"/>
        <end position="65"/>
    </location>
</feature>
<dbReference type="EMBL" id="JASGBH010000022">
    <property type="protein sequence ID" value="MDI9235278.1"/>
    <property type="molecule type" value="Genomic_DNA"/>
</dbReference>
<accession>A0ABT6XB98</accession>
<proteinExistence type="predicted"/>
<evidence type="ECO:0000313" key="3">
    <source>
        <dbReference type="Proteomes" id="UP001431902"/>
    </source>
</evidence>
<dbReference type="InterPro" id="IPR006644">
    <property type="entry name" value="Cadg"/>
</dbReference>
<reference evidence="2" key="1">
    <citation type="submission" date="2023-05" db="EMBL/GenBank/DDBJ databases">
        <title>Limnohabitans sp. strain HM2-2 Genome sequencing and assembly.</title>
        <authorList>
            <person name="Jung Y."/>
        </authorList>
    </citation>
    <scope>NUCLEOTIDE SEQUENCE</scope>
    <source>
        <strain evidence="2">HM2-2</strain>
    </source>
</reference>
<dbReference type="SUPFAM" id="SSF49313">
    <property type="entry name" value="Cadherin-like"/>
    <property type="match status" value="1"/>
</dbReference>
<gene>
    <name evidence="2" type="ORF">QLQ16_15695</name>
</gene>
<dbReference type="Gene3D" id="2.60.40.10">
    <property type="entry name" value="Immunoglobulins"/>
    <property type="match status" value="1"/>
</dbReference>
<keyword evidence="3" id="KW-1185">Reference proteome</keyword>
<organism evidence="2 3">
    <name type="scientific">Limnohabitans lacus</name>
    <dbReference type="NCBI Taxonomy" id="3045173"/>
    <lineage>
        <taxon>Bacteria</taxon>
        <taxon>Pseudomonadati</taxon>
        <taxon>Pseudomonadota</taxon>
        <taxon>Betaproteobacteria</taxon>
        <taxon>Burkholderiales</taxon>
        <taxon>Comamonadaceae</taxon>
        <taxon>Limnohabitans</taxon>
    </lineage>
</organism>
<dbReference type="Pfam" id="PF05345">
    <property type="entry name" value="He_PIG"/>
    <property type="match status" value="1"/>
</dbReference>
<comment type="caution">
    <text evidence="2">The sequence shown here is derived from an EMBL/GenBank/DDBJ whole genome shotgun (WGS) entry which is preliminary data.</text>
</comment>
<protein>
    <submittedName>
        <fullName evidence="2">Ig domain-containing protein</fullName>
    </submittedName>
</protein>
<dbReference type="RefSeq" id="WP_283225594.1">
    <property type="nucleotide sequence ID" value="NZ_JASGBH010000022.1"/>
</dbReference>
<dbReference type="InterPro" id="IPR015919">
    <property type="entry name" value="Cadherin-like_sf"/>
</dbReference>
<dbReference type="Proteomes" id="UP001431902">
    <property type="component" value="Unassembled WGS sequence"/>
</dbReference>
<dbReference type="SMART" id="SM00736">
    <property type="entry name" value="CADG"/>
    <property type="match status" value="1"/>
</dbReference>
<feature type="non-terminal residue" evidence="2">
    <location>
        <position position="1"/>
    </location>
</feature>
<evidence type="ECO:0000259" key="1">
    <source>
        <dbReference type="SMART" id="SM00736"/>
    </source>
</evidence>
<dbReference type="InterPro" id="IPR013783">
    <property type="entry name" value="Ig-like_fold"/>
</dbReference>